<gene>
    <name evidence="2" type="primary">20206125</name>
    <name evidence="1" type="ORF">HELRODRAFT_177205</name>
</gene>
<reference evidence="2" key="3">
    <citation type="submission" date="2015-06" db="UniProtKB">
        <authorList>
            <consortium name="EnsemblMetazoa"/>
        </authorList>
    </citation>
    <scope>IDENTIFICATION</scope>
</reference>
<dbReference type="Proteomes" id="UP000015101">
    <property type="component" value="Unassembled WGS sequence"/>
</dbReference>
<dbReference type="GeneID" id="20206125"/>
<dbReference type="AlphaFoldDB" id="T1FBC6"/>
<dbReference type="EMBL" id="KB097182">
    <property type="protein sequence ID" value="ESN98320.1"/>
    <property type="molecule type" value="Genomic_DNA"/>
</dbReference>
<dbReference type="InParanoid" id="T1FBC6"/>
<reference evidence="3" key="1">
    <citation type="submission" date="2012-12" db="EMBL/GenBank/DDBJ databases">
        <authorList>
            <person name="Hellsten U."/>
            <person name="Grimwood J."/>
            <person name="Chapman J.A."/>
            <person name="Shapiro H."/>
            <person name="Aerts A."/>
            <person name="Otillar R.P."/>
            <person name="Terry A.Y."/>
            <person name="Boore J.L."/>
            <person name="Simakov O."/>
            <person name="Marletaz F."/>
            <person name="Cho S.-J."/>
            <person name="Edsinger-Gonzales E."/>
            <person name="Havlak P."/>
            <person name="Kuo D.-H."/>
            <person name="Larsson T."/>
            <person name="Lv J."/>
            <person name="Arendt D."/>
            <person name="Savage R."/>
            <person name="Osoegawa K."/>
            <person name="de Jong P."/>
            <person name="Lindberg D.R."/>
            <person name="Seaver E.C."/>
            <person name="Weisblat D.A."/>
            <person name="Putnam N.H."/>
            <person name="Grigoriev I.V."/>
            <person name="Rokhsar D.S."/>
        </authorList>
    </citation>
    <scope>NUCLEOTIDE SEQUENCE</scope>
</reference>
<evidence type="ECO:0000313" key="3">
    <source>
        <dbReference type="Proteomes" id="UP000015101"/>
    </source>
</evidence>
<evidence type="ECO:0000313" key="1">
    <source>
        <dbReference type="EMBL" id="ESN98320.1"/>
    </source>
</evidence>
<proteinExistence type="predicted"/>
<dbReference type="EMBL" id="AMQM01005963">
    <property type="status" value="NOT_ANNOTATED_CDS"/>
    <property type="molecule type" value="Genomic_DNA"/>
</dbReference>
<sequence>MTPLLAHHPSRRIPRGQFSTQLHRENCKIFATRKKNKNYFEGLEKKNATKTYDSPILSLSIPPRHTNKQSKLLEHLMMIKIFSDNIETVARPLPDRCQTVARPLPDCCQKKNVSKFLGYFMFLELFCEPLNTLRPGGSNPVCLPA</sequence>
<organism evidence="2 3">
    <name type="scientific">Helobdella robusta</name>
    <name type="common">Californian leech</name>
    <dbReference type="NCBI Taxonomy" id="6412"/>
    <lineage>
        <taxon>Eukaryota</taxon>
        <taxon>Metazoa</taxon>
        <taxon>Spiralia</taxon>
        <taxon>Lophotrochozoa</taxon>
        <taxon>Annelida</taxon>
        <taxon>Clitellata</taxon>
        <taxon>Hirudinea</taxon>
        <taxon>Rhynchobdellida</taxon>
        <taxon>Glossiphoniidae</taxon>
        <taxon>Helobdella</taxon>
    </lineage>
</organism>
<dbReference type="KEGG" id="hro:HELRODRAFT_177205"/>
<protein>
    <submittedName>
        <fullName evidence="1 2">Uncharacterized protein</fullName>
    </submittedName>
</protein>
<keyword evidence="3" id="KW-1185">Reference proteome</keyword>
<dbReference type="HOGENOM" id="CLU_1788957_0_0_1"/>
<reference evidence="1 3" key="2">
    <citation type="journal article" date="2013" name="Nature">
        <title>Insights into bilaterian evolution from three spiralian genomes.</title>
        <authorList>
            <person name="Simakov O."/>
            <person name="Marletaz F."/>
            <person name="Cho S.J."/>
            <person name="Edsinger-Gonzales E."/>
            <person name="Havlak P."/>
            <person name="Hellsten U."/>
            <person name="Kuo D.H."/>
            <person name="Larsson T."/>
            <person name="Lv J."/>
            <person name="Arendt D."/>
            <person name="Savage R."/>
            <person name="Osoegawa K."/>
            <person name="de Jong P."/>
            <person name="Grimwood J."/>
            <person name="Chapman J.A."/>
            <person name="Shapiro H."/>
            <person name="Aerts A."/>
            <person name="Otillar R.P."/>
            <person name="Terry A.Y."/>
            <person name="Boore J.L."/>
            <person name="Grigoriev I.V."/>
            <person name="Lindberg D.R."/>
            <person name="Seaver E.C."/>
            <person name="Weisblat D.A."/>
            <person name="Putnam N.H."/>
            <person name="Rokhsar D.S."/>
        </authorList>
    </citation>
    <scope>NUCLEOTIDE SEQUENCE</scope>
</reference>
<name>T1FBC6_HELRO</name>
<dbReference type="CTD" id="20206125"/>
<dbReference type="RefSeq" id="XP_009023655.1">
    <property type="nucleotide sequence ID" value="XM_009025407.1"/>
</dbReference>
<evidence type="ECO:0000313" key="2">
    <source>
        <dbReference type="EnsemblMetazoa" id="HelroP177205"/>
    </source>
</evidence>
<accession>T1FBC6</accession>
<dbReference type="EnsemblMetazoa" id="HelroT177205">
    <property type="protein sequence ID" value="HelroP177205"/>
    <property type="gene ID" value="HelroG177205"/>
</dbReference>